<feature type="domain" description="Pyruvate phosphate dikinase AMP/ATP-binding" evidence="2">
    <location>
        <begin position="303"/>
        <end position="350"/>
    </location>
</feature>
<protein>
    <submittedName>
        <fullName evidence="3">Pyruvate, phosphate dikinase</fullName>
    </submittedName>
</protein>
<dbReference type="Gene3D" id="3.30.470.20">
    <property type="entry name" value="ATP-grasp fold, B domain"/>
    <property type="match status" value="1"/>
</dbReference>
<evidence type="ECO:0000259" key="2">
    <source>
        <dbReference type="Pfam" id="PF01326"/>
    </source>
</evidence>
<keyword evidence="3" id="KW-0808">Transferase</keyword>
<reference evidence="3 4" key="1">
    <citation type="submission" date="2019-09" db="EMBL/GenBank/DDBJ databases">
        <title>Draft genome sequences of 48 bacterial type strains from the CCUG.</title>
        <authorList>
            <person name="Tunovic T."/>
            <person name="Pineiro-Iglesias B."/>
            <person name="Unosson C."/>
            <person name="Inganas E."/>
            <person name="Ohlen M."/>
            <person name="Cardew S."/>
            <person name="Jensie-Markopoulos S."/>
            <person name="Salva-Serra F."/>
            <person name="Jaen-Luchoro D."/>
            <person name="Karlsson R."/>
            <person name="Svensson-Stadler L."/>
            <person name="Chun J."/>
            <person name="Moore E."/>
        </authorList>
    </citation>
    <scope>NUCLEOTIDE SEQUENCE [LARGE SCALE GENOMIC DNA]</scope>
    <source>
        <strain evidence="3 4">CCUG 30977</strain>
    </source>
</reference>
<dbReference type="Gene3D" id="1.10.189.10">
    <property type="entry name" value="Pyruvate Phosphate Dikinase, domain 2"/>
    <property type="match status" value="1"/>
</dbReference>
<dbReference type="Proteomes" id="UP000430120">
    <property type="component" value="Unassembled WGS sequence"/>
</dbReference>
<keyword evidence="3" id="KW-0670">Pyruvate</keyword>
<keyword evidence="4" id="KW-1185">Reference proteome</keyword>
<dbReference type="GO" id="GO:0005524">
    <property type="term" value="F:ATP binding"/>
    <property type="evidence" value="ECO:0007669"/>
    <property type="project" value="InterPro"/>
</dbReference>
<dbReference type="GO" id="GO:0050242">
    <property type="term" value="F:pyruvate, phosphate dikinase activity"/>
    <property type="evidence" value="ECO:0007669"/>
    <property type="project" value="InterPro"/>
</dbReference>
<dbReference type="Gene3D" id="3.50.30.10">
    <property type="entry name" value="Phosphohistidine domain"/>
    <property type="match status" value="1"/>
</dbReference>
<evidence type="ECO:0000259" key="1">
    <source>
        <dbReference type="Pfam" id="PF00391"/>
    </source>
</evidence>
<dbReference type="EMBL" id="VZPB01000035">
    <property type="protein sequence ID" value="KAB0579898.1"/>
    <property type="molecule type" value="Genomic_DNA"/>
</dbReference>
<dbReference type="AlphaFoldDB" id="A0A643FA05"/>
<dbReference type="InterPro" id="IPR010121">
    <property type="entry name" value="Pyruvate_phosphate_dikinase"/>
</dbReference>
<sequence length="533" mass="56253">MPDFDPHTPWLIGCGQPPAETPLPGPEQLGNKAHNLARMAALGLPVPPAFVLGTAWCAAPQPPGPAVWQAALAALEQASGVRFGDDRRPLLLSVRSGAPVSMPGMMETLLNIGLCDATVPGLLRLTGNPRLVWDAYRRLVAGFGETVMGVPAAVFEADLQAATGGRDERDLDFAELRALTRAHLASVRRAAGQAFPQDPQAQLQAAIGAVLASWQAPKAVDYRRLKELPDSLGTAVTVQRMVFGNAGGTSGAGVGFTRHPSTGEPQPWVDFLFNAQGEDVVSGRRSAHGHAQLAAVAPRVWDQLLAATRQVERALGDMQDFEFTVENGQLWLLQTRDGKRTPQAQARIALDLCDEGVIDAAEARRRTAGLDPSALSVERVVGGDGSAPLAEAMSAAHGVAVGRVALDEAAVRRLADQGAPVLLVRQDAETSDIAALEQSVGLLTERGARTSHAAVVARQLGKVCLVGCAALQIDPARRQLHFHTPAGEVAVDEGELLTLDGHRGWVLMGAARTEREAPAELLARLAVLRARAG</sequence>
<dbReference type="PANTHER" id="PTHR22931">
    <property type="entry name" value="PHOSPHOENOLPYRUVATE DIKINASE-RELATED"/>
    <property type="match status" value="1"/>
</dbReference>
<accession>A0A643FA05</accession>
<dbReference type="PROSITE" id="PS00370">
    <property type="entry name" value="PEP_ENZYMES_PHOS_SITE"/>
    <property type="match status" value="1"/>
</dbReference>
<dbReference type="RefSeq" id="WP_151124775.1">
    <property type="nucleotide sequence ID" value="NZ_CP088081.1"/>
</dbReference>
<feature type="domain" description="Pyruvate phosphate dikinase AMP/ATP-binding" evidence="2">
    <location>
        <begin position="69"/>
        <end position="286"/>
    </location>
</feature>
<dbReference type="SUPFAM" id="SSF56059">
    <property type="entry name" value="Glutathione synthetase ATP-binding domain-like"/>
    <property type="match status" value="1"/>
</dbReference>
<evidence type="ECO:0000313" key="4">
    <source>
        <dbReference type="Proteomes" id="UP000430120"/>
    </source>
</evidence>
<dbReference type="InterPro" id="IPR008279">
    <property type="entry name" value="PEP-util_enz_mobile_dom"/>
</dbReference>
<dbReference type="InterPro" id="IPR013815">
    <property type="entry name" value="ATP_grasp_subdomain_1"/>
</dbReference>
<organism evidence="3 4">
    <name type="scientific">Ideonella dechloratans</name>
    <dbReference type="NCBI Taxonomy" id="36863"/>
    <lineage>
        <taxon>Bacteria</taxon>
        <taxon>Pseudomonadati</taxon>
        <taxon>Pseudomonadota</taxon>
        <taxon>Betaproteobacteria</taxon>
        <taxon>Burkholderiales</taxon>
        <taxon>Sphaerotilaceae</taxon>
        <taxon>Ideonella</taxon>
    </lineage>
</organism>
<dbReference type="OrthoDB" id="9765468at2"/>
<gene>
    <name evidence="3" type="ORF">F7Q92_14160</name>
</gene>
<keyword evidence="3" id="KW-0418">Kinase</keyword>
<dbReference type="InterPro" id="IPR002192">
    <property type="entry name" value="PPDK_AMP/ATP-bd"/>
</dbReference>
<dbReference type="InterPro" id="IPR018274">
    <property type="entry name" value="PEP_util_AS"/>
</dbReference>
<dbReference type="PANTHER" id="PTHR22931:SF9">
    <property type="entry name" value="PYRUVATE, PHOSPHATE DIKINASE 1, CHLOROPLASTIC"/>
    <property type="match status" value="1"/>
</dbReference>
<dbReference type="InterPro" id="IPR036637">
    <property type="entry name" value="Phosphohistidine_dom_sf"/>
</dbReference>
<dbReference type="SUPFAM" id="SSF52009">
    <property type="entry name" value="Phosphohistidine domain"/>
    <property type="match status" value="1"/>
</dbReference>
<dbReference type="Gene3D" id="3.30.1490.20">
    <property type="entry name" value="ATP-grasp fold, A domain"/>
    <property type="match status" value="1"/>
</dbReference>
<proteinExistence type="predicted"/>
<comment type="caution">
    <text evidence="3">The sequence shown here is derived from an EMBL/GenBank/DDBJ whole genome shotgun (WGS) entry which is preliminary data.</text>
</comment>
<dbReference type="Pfam" id="PF00391">
    <property type="entry name" value="PEP-utilizers"/>
    <property type="match status" value="1"/>
</dbReference>
<feature type="domain" description="PEP-utilising enzyme mobile" evidence="1">
    <location>
        <begin position="420"/>
        <end position="504"/>
    </location>
</feature>
<dbReference type="Pfam" id="PF01326">
    <property type="entry name" value="PPDK_N"/>
    <property type="match status" value="2"/>
</dbReference>
<dbReference type="GO" id="GO:0016301">
    <property type="term" value="F:kinase activity"/>
    <property type="evidence" value="ECO:0007669"/>
    <property type="project" value="UniProtKB-KW"/>
</dbReference>
<evidence type="ECO:0000313" key="3">
    <source>
        <dbReference type="EMBL" id="KAB0579898.1"/>
    </source>
</evidence>
<dbReference type="Gene3D" id="1.20.80.30">
    <property type="match status" value="1"/>
</dbReference>
<name>A0A643FA05_IDEDE</name>